<dbReference type="Proteomes" id="UP000821845">
    <property type="component" value="Chromosome 1"/>
</dbReference>
<proteinExistence type="predicted"/>
<reference evidence="1" key="1">
    <citation type="submission" date="2020-05" db="EMBL/GenBank/DDBJ databases">
        <title>Large-scale comparative analyses of tick genomes elucidate their genetic diversity and vector capacities.</title>
        <authorList>
            <person name="Jia N."/>
            <person name="Wang J."/>
            <person name="Shi W."/>
            <person name="Du L."/>
            <person name="Sun Y."/>
            <person name="Zhan W."/>
            <person name="Jiang J."/>
            <person name="Wang Q."/>
            <person name="Zhang B."/>
            <person name="Ji P."/>
            <person name="Sakyi L.B."/>
            <person name="Cui X."/>
            <person name="Yuan T."/>
            <person name="Jiang B."/>
            <person name="Yang W."/>
            <person name="Lam T.T.-Y."/>
            <person name="Chang Q."/>
            <person name="Ding S."/>
            <person name="Wang X."/>
            <person name="Zhu J."/>
            <person name="Ruan X."/>
            <person name="Zhao L."/>
            <person name="Wei J."/>
            <person name="Que T."/>
            <person name="Du C."/>
            <person name="Cheng J."/>
            <person name="Dai P."/>
            <person name="Han X."/>
            <person name="Huang E."/>
            <person name="Gao Y."/>
            <person name="Liu J."/>
            <person name="Shao H."/>
            <person name="Ye R."/>
            <person name="Li L."/>
            <person name="Wei W."/>
            <person name="Wang X."/>
            <person name="Wang C."/>
            <person name="Yang T."/>
            <person name="Huo Q."/>
            <person name="Li W."/>
            <person name="Guo W."/>
            <person name="Chen H."/>
            <person name="Zhou L."/>
            <person name="Ni X."/>
            <person name="Tian J."/>
            <person name="Zhou Y."/>
            <person name="Sheng Y."/>
            <person name="Liu T."/>
            <person name="Pan Y."/>
            <person name="Xia L."/>
            <person name="Li J."/>
            <person name="Zhao F."/>
            <person name="Cao W."/>
        </authorList>
    </citation>
    <scope>NUCLEOTIDE SEQUENCE</scope>
    <source>
        <strain evidence="1">Hyas-2018</strain>
    </source>
</reference>
<organism evidence="1 2">
    <name type="scientific">Hyalomma asiaticum</name>
    <name type="common">Tick</name>
    <dbReference type="NCBI Taxonomy" id="266040"/>
    <lineage>
        <taxon>Eukaryota</taxon>
        <taxon>Metazoa</taxon>
        <taxon>Ecdysozoa</taxon>
        <taxon>Arthropoda</taxon>
        <taxon>Chelicerata</taxon>
        <taxon>Arachnida</taxon>
        <taxon>Acari</taxon>
        <taxon>Parasitiformes</taxon>
        <taxon>Ixodida</taxon>
        <taxon>Ixodoidea</taxon>
        <taxon>Ixodidae</taxon>
        <taxon>Hyalomminae</taxon>
        <taxon>Hyalomma</taxon>
    </lineage>
</organism>
<dbReference type="EMBL" id="CM023481">
    <property type="protein sequence ID" value="KAH6945842.1"/>
    <property type="molecule type" value="Genomic_DNA"/>
</dbReference>
<gene>
    <name evidence="1" type="ORF">HPB50_010188</name>
</gene>
<sequence length="786" mass="87067">MAQPRSKTFGDYGARFSASPSFSRNFRAFVRSNASVCGIFRPDTVQSRTTNAASLQFSRLLHETDARVFESAESALQVLRLADERFRGNDGDIIPPLTTPCNGDGESSRCWALNYQRRWNQLLNDRCIEIIELPENAFFFLTLGSNPEEFRSPGDIHTLVLCLWLFREHQCIRGANVTVCVVAPHNPSLFWRLLELSKHVTVIELRDVEQSVDSFSIRSLFRGSAEKLTELVLANFSLSEKDARELAVLLSRNKSLGRIALINLNVKEHSLDAIVARIKDHDQLEDVELTENRRSTASHTIAYLLQARVTKLRLNADCAWGAVSNLLARNATLTQLAIVSRSTFHSALGSLAHAVAASRTLECLELILDPSWAQADEIHSDWEDLVAIIAQCRALRKLRITLPSLGDAAVAAISGAIANNRTLHELCFDGCTIPCYSAVVMLEGLLSNWTLQLLSLMNIEGDDAEYEHLLLFMMKNSLCQRVSVRYEGCQAKLLEKAMRKDGIRFRTFNFFCKYAPEANVVFEALPYVKNSLTSLSIDSNEDLCDTGAESLAKLFSDSQILRNAELDFPAAPDTSLVLLQGIAQSRSLTSLTLIGWAIGGTDDAVPLAFEDLLRVNSSITELTLVQGGSGELDILRKHLAIGLMENRSLSELGILHGPDLCVLRDTAIMQSLRVNRTAASLSARLLLGATFSRGALHSLERVISCDAMIPILQSHLELSSDAINEKLSGVLARIRSEIASVEEPDEQRVSPSPPSQDKEIQRYELRNALLCEIGKYLSLSDASLRR</sequence>
<evidence type="ECO:0000313" key="2">
    <source>
        <dbReference type="Proteomes" id="UP000821845"/>
    </source>
</evidence>
<protein>
    <submittedName>
        <fullName evidence="1">Uncharacterized protein</fullName>
    </submittedName>
</protein>
<keyword evidence="2" id="KW-1185">Reference proteome</keyword>
<evidence type="ECO:0000313" key="1">
    <source>
        <dbReference type="EMBL" id="KAH6945842.1"/>
    </source>
</evidence>
<name>A0ACB7TE94_HYAAI</name>
<accession>A0ACB7TE94</accession>
<comment type="caution">
    <text evidence="1">The sequence shown here is derived from an EMBL/GenBank/DDBJ whole genome shotgun (WGS) entry which is preliminary data.</text>
</comment>